<keyword evidence="4" id="KW-1185">Reference proteome</keyword>
<accession>A0AAN6Y1A6</accession>
<keyword evidence="2" id="KW-0812">Transmembrane</keyword>
<keyword evidence="2" id="KW-1133">Transmembrane helix</keyword>
<protein>
    <submittedName>
        <fullName evidence="3">Uncharacterized protein</fullName>
    </submittedName>
</protein>
<reference evidence="3" key="1">
    <citation type="journal article" date="2023" name="Mol. Phylogenet. Evol.">
        <title>Genome-scale phylogeny and comparative genomics of the fungal order Sordariales.</title>
        <authorList>
            <person name="Hensen N."/>
            <person name="Bonometti L."/>
            <person name="Westerberg I."/>
            <person name="Brannstrom I.O."/>
            <person name="Guillou S."/>
            <person name="Cros-Aarteil S."/>
            <person name="Calhoun S."/>
            <person name="Haridas S."/>
            <person name="Kuo A."/>
            <person name="Mondo S."/>
            <person name="Pangilinan J."/>
            <person name="Riley R."/>
            <person name="LaButti K."/>
            <person name="Andreopoulos B."/>
            <person name="Lipzen A."/>
            <person name="Chen C."/>
            <person name="Yan M."/>
            <person name="Daum C."/>
            <person name="Ng V."/>
            <person name="Clum A."/>
            <person name="Steindorff A."/>
            <person name="Ohm R.A."/>
            <person name="Martin F."/>
            <person name="Silar P."/>
            <person name="Natvig D.O."/>
            <person name="Lalanne C."/>
            <person name="Gautier V."/>
            <person name="Ament-Velasquez S.L."/>
            <person name="Kruys A."/>
            <person name="Hutchinson M.I."/>
            <person name="Powell A.J."/>
            <person name="Barry K."/>
            <person name="Miller A.N."/>
            <person name="Grigoriev I.V."/>
            <person name="Debuchy R."/>
            <person name="Gladieux P."/>
            <person name="Hiltunen Thoren M."/>
            <person name="Johannesson H."/>
        </authorList>
    </citation>
    <scope>NUCLEOTIDE SEQUENCE</scope>
    <source>
        <strain evidence="3">PSN293</strain>
    </source>
</reference>
<feature type="region of interest" description="Disordered" evidence="1">
    <location>
        <begin position="318"/>
        <end position="356"/>
    </location>
</feature>
<feature type="transmembrane region" description="Helical" evidence="2">
    <location>
        <begin position="365"/>
        <end position="388"/>
    </location>
</feature>
<evidence type="ECO:0000313" key="3">
    <source>
        <dbReference type="EMBL" id="KAK4210388.1"/>
    </source>
</evidence>
<feature type="compositionally biased region" description="Basic and acidic residues" evidence="1">
    <location>
        <begin position="318"/>
        <end position="330"/>
    </location>
</feature>
<reference evidence="3" key="2">
    <citation type="submission" date="2023-05" db="EMBL/GenBank/DDBJ databases">
        <authorList>
            <consortium name="Lawrence Berkeley National Laboratory"/>
            <person name="Steindorff A."/>
            <person name="Hensen N."/>
            <person name="Bonometti L."/>
            <person name="Westerberg I."/>
            <person name="Brannstrom I.O."/>
            <person name="Guillou S."/>
            <person name="Cros-Aarteil S."/>
            <person name="Calhoun S."/>
            <person name="Haridas S."/>
            <person name="Kuo A."/>
            <person name="Mondo S."/>
            <person name="Pangilinan J."/>
            <person name="Riley R."/>
            <person name="Labutti K."/>
            <person name="Andreopoulos B."/>
            <person name="Lipzen A."/>
            <person name="Chen C."/>
            <person name="Yanf M."/>
            <person name="Daum C."/>
            <person name="Ng V."/>
            <person name="Clum A."/>
            <person name="Ohm R."/>
            <person name="Martin F."/>
            <person name="Silar P."/>
            <person name="Natvig D."/>
            <person name="Lalanne C."/>
            <person name="Gautier V."/>
            <person name="Ament-Velasquez S.L."/>
            <person name="Kruys A."/>
            <person name="Hutchinson M.I."/>
            <person name="Powell A.J."/>
            <person name="Barry K."/>
            <person name="Miller A.N."/>
            <person name="Grigoriev I.V."/>
            <person name="Debuchy R."/>
            <person name="Gladieux P."/>
            <person name="Thoren M.H."/>
            <person name="Johannesson H."/>
        </authorList>
    </citation>
    <scope>NUCLEOTIDE SEQUENCE</scope>
    <source>
        <strain evidence="3">PSN293</strain>
    </source>
</reference>
<dbReference type="AlphaFoldDB" id="A0AAN6Y1A6"/>
<keyword evidence="2" id="KW-0472">Membrane</keyword>
<feature type="transmembrane region" description="Helical" evidence="2">
    <location>
        <begin position="251"/>
        <end position="269"/>
    </location>
</feature>
<dbReference type="EMBL" id="MU858176">
    <property type="protein sequence ID" value="KAK4210388.1"/>
    <property type="molecule type" value="Genomic_DNA"/>
</dbReference>
<comment type="caution">
    <text evidence="3">The sequence shown here is derived from an EMBL/GenBank/DDBJ whole genome shotgun (WGS) entry which is preliminary data.</text>
</comment>
<sequence>MTITEIHHAAGRLCLGWPPDADGTFVKLFAATVTTVAIQGHLGSLQGSRAWNWEVLRVVDVLFAPLKTVYTLARALYLELTSDSIYYARQSPNPLSIRYQLAQLCNAGLELYDHRSSPWIGTVNPIHVRRTPLPHDVKWAGRVFILLAAASQYTSSLILLVRRFQSDTNAVVDTAKLVLVICGTIDLIKSLLLLAANSRWTVPHDGKFTPCLDKCCDLDECVVFKEDQGVPNAALTQARDSFTGSYKLVPYLQWLLLSLVGSNLLRVVLSVSHDKRVSFWKEAFIMLTIRQIWEMGLRSLYRLLGAYELIKGINLDTEPQRRQDDGREDPLTAQEQAEESTIPADGTLPVTDRSRSTTRCGEKDVLLGVILVTVGFVMVLFGLVAILFQFVLLVMPSTIILAMFVGEMSTWAAWPVDEPCPQLWKDELEDLLWSF</sequence>
<name>A0AAN6Y1A6_9PEZI</name>
<feature type="transmembrane region" description="Helical" evidence="2">
    <location>
        <begin position="139"/>
        <end position="161"/>
    </location>
</feature>
<proteinExistence type="predicted"/>
<organism evidence="3 4">
    <name type="scientific">Rhypophila decipiens</name>
    <dbReference type="NCBI Taxonomy" id="261697"/>
    <lineage>
        <taxon>Eukaryota</taxon>
        <taxon>Fungi</taxon>
        <taxon>Dikarya</taxon>
        <taxon>Ascomycota</taxon>
        <taxon>Pezizomycotina</taxon>
        <taxon>Sordariomycetes</taxon>
        <taxon>Sordariomycetidae</taxon>
        <taxon>Sordariales</taxon>
        <taxon>Naviculisporaceae</taxon>
        <taxon>Rhypophila</taxon>
    </lineage>
</organism>
<evidence type="ECO:0000313" key="4">
    <source>
        <dbReference type="Proteomes" id="UP001301769"/>
    </source>
</evidence>
<evidence type="ECO:0000256" key="2">
    <source>
        <dbReference type="SAM" id="Phobius"/>
    </source>
</evidence>
<dbReference type="Proteomes" id="UP001301769">
    <property type="component" value="Unassembled WGS sequence"/>
</dbReference>
<evidence type="ECO:0000256" key="1">
    <source>
        <dbReference type="SAM" id="MobiDB-lite"/>
    </source>
</evidence>
<feature type="transmembrane region" description="Helical" evidence="2">
    <location>
        <begin position="177"/>
        <end position="196"/>
    </location>
</feature>
<gene>
    <name evidence="3" type="ORF">QBC37DRAFT_485426</name>
</gene>